<evidence type="ECO:0000256" key="1">
    <source>
        <dbReference type="ARBA" id="ARBA00022962"/>
    </source>
</evidence>
<protein>
    <recommendedName>
        <fullName evidence="2">CobQ/CobB/MinD/ParA nucleotide binding domain-containing protein</fullName>
    </recommendedName>
</protein>
<dbReference type="AlphaFoldDB" id="A0A4P2R2U5"/>
<dbReference type="Pfam" id="PF01656">
    <property type="entry name" value="CbiA"/>
    <property type="match status" value="1"/>
</dbReference>
<proteinExistence type="predicted"/>
<dbReference type="PANTHER" id="PTHR21343:SF9">
    <property type="entry name" value="LIPID II ISOGLUTAMINYL SYNTHASE (GLUTAMINE-HYDROLYZING) SUBUNIT GATD"/>
    <property type="match status" value="1"/>
</dbReference>
<dbReference type="Proteomes" id="UP000295497">
    <property type="component" value="Chromosome"/>
</dbReference>
<evidence type="ECO:0000313" key="3">
    <source>
        <dbReference type="EMBL" id="AUX36313.1"/>
    </source>
</evidence>
<feature type="domain" description="CobQ/CobB/MinD/ParA nucleotide binding" evidence="2">
    <location>
        <begin position="9"/>
        <end position="235"/>
    </location>
</feature>
<evidence type="ECO:0000259" key="2">
    <source>
        <dbReference type="Pfam" id="PF01656"/>
    </source>
</evidence>
<dbReference type="SUPFAM" id="SSF52540">
    <property type="entry name" value="P-loop containing nucleoside triphosphate hydrolases"/>
    <property type="match status" value="1"/>
</dbReference>
<keyword evidence="1" id="KW-0315">Glutamine amidotransferase</keyword>
<reference evidence="3 4" key="1">
    <citation type="submission" date="2015-09" db="EMBL/GenBank/DDBJ databases">
        <title>Sorangium comparison.</title>
        <authorList>
            <person name="Zaburannyi N."/>
            <person name="Bunk B."/>
            <person name="Overmann J."/>
            <person name="Mueller R."/>
        </authorList>
    </citation>
    <scope>NUCLEOTIDE SEQUENCE [LARGE SCALE GENOMIC DNA]</scope>
    <source>
        <strain evidence="3 4">So ce836</strain>
    </source>
</reference>
<accession>A0A4P2R2U5</accession>
<gene>
    <name evidence="3" type="ORF">SOCE836_085200</name>
</gene>
<dbReference type="GO" id="GO:0009236">
    <property type="term" value="P:cobalamin biosynthetic process"/>
    <property type="evidence" value="ECO:0007669"/>
    <property type="project" value="UniProtKB-UniPathway"/>
</dbReference>
<sequence>MAIRNSASILVLGTSSLVGKTLVTLALCRWLSGQGKSVAPFKPMSMSSGHGSYRTASGGEIHVHQAHQAVAANLEPHVDMNPVMFKAVGNKLEIVVCGAPSPGLTEIPASHRYNSLRAVIAKSHRRLADRFDHIVIEGCGSPVELNIKERDMSNCWVAETFDARCLLVGSAEQTGVFASIIGTLSLLTESERSRVAGFIINKFHGDPSEFADGVRILEDKTGIPCMGVIPFLSGITVVGQEGEAASAPETILSGEGFMEELDRCADHIIKHLNLWLLEERFLAKLPSAQLSDPGPLSNPAIQ</sequence>
<dbReference type="UniPathway" id="UPA00148"/>
<organism evidence="3 4">
    <name type="scientific">Sorangium cellulosum</name>
    <name type="common">Polyangium cellulosum</name>
    <dbReference type="NCBI Taxonomy" id="56"/>
    <lineage>
        <taxon>Bacteria</taxon>
        <taxon>Pseudomonadati</taxon>
        <taxon>Myxococcota</taxon>
        <taxon>Polyangia</taxon>
        <taxon>Polyangiales</taxon>
        <taxon>Polyangiaceae</taxon>
        <taxon>Sorangium</taxon>
    </lineage>
</organism>
<dbReference type="RefSeq" id="WP_129579156.1">
    <property type="nucleotide sequence ID" value="NZ_CP012672.1"/>
</dbReference>
<dbReference type="EMBL" id="CP012672">
    <property type="protein sequence ID" value="AUX36313.1"/>
    <property type="molecule type" value="Genomic_DNA"/>
</dbReference>
<evidence type="ECO:0000313" key="4">
    <source>
        <dbReference type="Proteomes" id="UP000295497"/>
    </source>
</evidence>
<name>A0A4P2R2U5_SORCE</name>
<dbReference type="PANTHER" id="PTHR21343">
    <property type="entry name" value="DETHIOBIOTIN SYNTHETASE"/>
    <property type="match status" value="1"/>
</dbReference>
<dbReference type="InterPro" id="IPR002586">
    <property type="entry name" value="CobQ/CobB/MinD/ParA_Nub-bd_dom"/>
</dbReference>
<dbReference type="Gene3D" id="3.40.50.300">
    <property type="entry name" value="P-loop containing nucleotide triphosphate hydrolases"/>
    <property type="match status" value="1"/>
</dbReference>
<dbReference type="InterPro" id="IPR027417">
    <property type="entry name" value="P-loop_NTPase"/>
</dbReference>